<dbReference type="Gene3D" id="3.30.540.10">
    <property type="entry name" value="Fructose-1,6-Bisphosphatase, subunit A, domain 1"/>
    <property type="match status" value="1"/>
</dbReference>
<dbReference type="RefSeq" id="WP_100713486.1">
    <property type="nucleotide sequence ID" value="NZ_NPDY01000005.1"/>
</dbReference>
<evidence type="ECO:0000256" key="3">
    <source>
        <dbReference type="ARBA" id="ARBA00022842"/>
    </source>
</evidence>
<evidence type="ECO:0000256" key="2">
    <source>
        <dbReference type="ARBA" id="ARBA00022801"/>
    </source>
</evidence>
<feature type="binding site" evidence="4">
    <location>
        <position position="86"/>
    </location>
    <ligand>
        <name>Mg(2+)</name>
        <dbReference type="ChEBI" id="CHEBI:18420"/>
        <label>1</label>
        <note>catalytic</note>
    </ligand>
</feature>
<dbReference type="InterPro" id="IPR020583">
    <property type="entry name" value="Inositol_monoP_metal-BS"/>
</dbReference>
<evidence type="ECO:0000313" key="8">
    <source>
        <dbReference type="Proteomes" id="UP000231990"/>
    </source>
</evidence>
<dbReference type="CDD" id="cd01638">
    <property type="entry name" value="CysQ"/>
    <property type="match status" value="1"/>
</dbReference>
<dbReference type="PROSITE" id="PS00629">
    <property type="entry name" value="IMP_1"/>
    <property type="match status" value="1"/>
</dbReference>
<dbReference type="Pfam" id="PF00459">
    <property type="entry name" value="Inositol_P"/>
    <property type="match status" value="1"/>
</dbReference>
<dbReference type="PROSITE" id="PS00630">
    <property type="entry name" value="IMP_2"/>
    <property type="match status" value="1"/>
</dbReference>
<proteinExistence type="predicted"/>
<comment type="cofactor">
    <cofactor evidence="4">
        <name>Mg(2+)</name>
        <dbReference type="ChEBI" id="CHEBI:18420"/>
    </cofactor>
</comment>
<evidence type="ECO:0000256" key="4">
    <source>
        <dbReference type="PIRSR" id="PIRSR600760-2"/>
    </source>
</evidence>
<evidence type="ECO:0000313" key="7">
    <source>
        <dbReference type="Proteomes" id="UP000231962"/>
    </source>
</evidence>
<dbReference type="GO" id="GO:0046854">
    <property type="term" value="P:phosphatidylinositol phosphate biosynthetic process"/>
    <property type="evidence" value="ECO:0007669"/>
    <property type="project" value="InterPro"/>
</dbReference>
<feature type="binding site" evidence="4">
    <location>
        <position position="66"/>
    </location>
    <ligand>
        <name>Mg(2+)</name>
        <dbReference type="ChEBI" id="CHEBI:18420"/>
        <label>1</label>
        <note>catalytic</note>
    </ligand>
</feature>
<keyword evidence="2" id="KW-0378">Hydrolase</keyword>
<dbReference type="GO" id="GO:0006020">
    <property type="term" value="P:inositol metabolic process"/>
    <property type="evidence" value="ECO:0007669"/>
    <property type="project" value="TreeGrafter"/>
</dbReference>
<gene>
    <name evidence="5" type="ORF">CH360_07990</name>
    <name evidence="6" type="ORF">CH373_10245</name>
</gene>
<dbReference type="Gene3D" id="3.40.190.80">
    <property type="match status" value="1"/>
</dbReference>
<name>A0A2M9ZMQ2_9LEPT</name>
<dbReference type="GO" id="GO:0008934">
    <property type="term" value="F:inositol monophosphate 1-phosphatase activity"/>
    <property type="evidence" value="ECO:0007669"/>
    <property type="project" value="TreeGrafter"/>
</dbReference>
<evidence type="ECO:0000313" key="6">
    <source>
        <dbReference type="EMBL" id="PJZ73338.1"/>
    </source>
</evidence>
<evidence type="ECO:0000313" key="5">
    <source>
        <dbReference type="EMBL" id="PJZ70149.1"/>
    </source>
</evidence>
<keyword evidence="7" id="KW-1185">Reference proteome</keyword>
<keyword evidence="1 4" id="KW-0479">Metal-binding</keyword>
<dbReference type="PRINTS" id="PR00377">
    <property type="entry name" value="IMPHPHTASES"/>
</dbReference>
<dbReference type="Proteomes" id="UP000231990">
    <property type="component" value="Unassembled WGS sequence"/>
</dbReference>
<dbReference type="SUPFAM" id="SSF56655">
    <property type="entry name" value="Carbohydrate phosphatase"/>
    <property type="match status" value="1"/>
</dbReference>
<dbReference type="InterPro" id="IPR020550">
    <property type="entry name" value="Inositol_monophosphatase_CS"/>
</dbReference>
<accession>A0A2M9ZMQ2</accession>
<dbReference type="PANTHER" id="PTHR20854">
    <property type="entry name" value="INOSITOL MONOPHOSPHATASE"/>
    <property type="match status" value="1"/>
</dbReference>
<keyword evidence="3 4" id="KW-0460">Magnesium</keyword>
<dbReference type="EMBL" id="NPDZ01000005">
    <property type="protein sequence ID" value="PJZ73338.1"/>
    <property type="molecule type" value="Genomic_DNA"/>
</dbReference>
<reference evidence="7 8" key="1">
    <citation type="submission" date="2017-07" db="EMBL/GenBank/DDBJ databases">
        <title>Leptospira spp. isolated from tropical soils.</title>
        <authorList>
            <person name="Thibeaux R."/>
            <person name="Iraola G."/>
            <person name="Ferres I."/>
            <person name="Bierque E."/>
            <person name="Girault D."/>
            <person name="Soupe-Gilbert M.-E."/>
            <person name="Picardeau M."/>
            <person name="Goarant C."/>
        </authorList>
    </citation>
    <scope>NUCLEOTIDE SEQUENCE [LARGE SCALE GENOMIC DNA]</scope>
    <source>
        <strain evidence="6 8">FH1-B-B1</strain>
        <strain evidence="5 7">FH1-B-C1</strain>
    </source>
</reference>
<evidence type="ECO:0000256" key="1">
    <source>
        <dbReference type="ARBA" id="ARBA00022723"/>
    </source>
</evidence>
<feature type="binding site" evidence="4">
    <location>
        <position position="89"/>
    </location>
    <ligand>
        <name>Mg(2+)</name>
        <dbReference type="ChEBI" id="CHEBI:18420"/>
        <label>1</label>
        <note>catalytic</note>
    </ligand>
</feature>
<feature type="binding site" evidence="4">
    <location>
        <position position="88"/>
    </location>
    <ligand>
        <name>Mg(2+)</name>
        <dbReference type="ChEBI" id="CHEBI:18420"/>
        <label>1</label>
        <note>catalytic</note>
    </ligand>
</feature>
<dbReference type="PANTHER" id="PTHR20854:SF4">
    <property type="entry name" value="INOSITOL-1-MONOPHOSPHATASE-RELATED"/>
    <property type="match status" value="1"/>
</dbReference>
<dbReference type="Proteomes" id="UP000231962">
    <property type="component" value="Unassembled WGS sequence"/>
</dbReference>
<dbReference type="GO" id="GO:0046872">
    <property type="term" value="F:metal ion binding"/>
    <property type="evidence" value="ECO:0007669"/>
    <property type="project" value="UniProtKB-KW"/>
</dbReference>
<organism evidence="6 8">
    <name type="scientific">Leptospira perolatii</name>
    <dbReference type="NCBI Taxonomy" id="2023191"/>
    <lineage>
        <taxon>Bacteria</taxon>
        <taxon>Pseudomonadati</taxon>
        <taxon>Spirochaetota</taxon>
        <taxon>Spirochaetia</taxon>
        <taxon>Leptospirales</taxon>
        <taxon>Leptospiraceae</taxon>
        <taxon>Leptospira</taxon>
    </lineage>
</organism>
<dbReference type="AlphaFoldDB" id="A0A2M9ZMQ2"/>
<dbReference type="GO" id="GO:0007165">
    <property type="term" value="P:signal transduction"/>
    <property type="evidence" value="ECO:0007669"/>
    <property type="project" value="TreeGrafter"/>
</dbReference>
<dbReference type="InterPro" id="IPR000760">
    <property type="entry name" value="Inositol_monophosphatase-like"/>
</dbReference>
<feature type="binding site" evidence="4">
    <location>
        <position position="226"/>
    </location>
    <ligand>
        <name>Mg(2+)</name>
        <dbReference type="ChEBI" id="CHEBI:18420"/>
        <label>1</label>
        <note>catalytic</note>
    </ligand>
</feature>
<sequence>MVFPDEADRVSELVLKAADEILKIYRTDFPVYEKKKGDPVTEADLLANRIIVQGIQSIWGDPVRSEEDAASHSAKLDFHKRIWILDPIDGTREFVSKNPEFALSLGLVEDGRPIFGIVMNPANGEFFWGKDGVGAGFEILSPPFQGQKIQWSQSKKFLEEESYTSSENHSKILISKSEERQGLFRNASYSEKFTLKTTGSIAYKLALVGVGKFPLVLSLRPKNDWDIAGGIAIIRASGGFDLELKTELPYTFPSAEKGIGLLAGHKNTLEKFHELYGKEVSKSVKYSWD</sequence>
<comment type="caution">
    <text evidence="6">The sequence shown here is derived from an EMBL/GenBank/DDBJ whole genome shotgun (WGS) entry which is preliminary data.</text>
</comment>
<dbReference type="OrthoDB" id="9772456at2"/>
<protein>
    <submittedName>
        <fullName evidence="6">3'(2'),5'-bisphosphate nucleotidase CysQ</fullName>
    </submittedName>
</protein>
<dbReference type="EMBL" id="NPDY01000005">
    <property type="protein sequence ID" value="PJZ70149.1"/>
    <property type="molecule type" value="Genomic_DNA"/>
</dbReference>